<dbReference type="InterPro" id="IPR028087">
    <property type="entry name" value="Tad_N"/>
</dbReference>
<evidence type="ECO:0000259" key="2">
    <source>
        <dbReference type="Pfam" id="PF13400"/>
    </source>
</evidence>
<dbReference type="RefSeq" id="WP_142705760.1">
    <property type="nucleotide sequence ID" value="NZ_VIRS01000011.1"/>
</dbReference>
<accession>A0A545AR90</accession>
<dbReference type="OrthoDB" id="3405925at2"/>
<dbReference type="Proteomes" id="UP000317982">
    <property type="component" value="Unassembled WGS sequence"/>
</dbReference>
<evidence type="ECO:0000313" key="4">
    <source>
        <dbReference type="Proteomes" id="UP000317982"/>
    </source>
</evidence>
<keyword evidence="1" id="KW-1133">Transmembrane helix</keyword>
<dbReference type="Pfam" id="PF13400">
    <property type="entry name" value="Tad"/>
    <property type="match status" value="1"/>
</dbReference>
<feature type="domain" description="Putative Flp pilus-assembly TadG-like N-terminal" evidence="2">
    <location>
        <begin position="32"/>
        <end position="77"/>
    </location>
</feature>
<keyword evidence="1" id="KW-0472">Membrane</keyword>
<gene>
    <name evidence="3" type="ORF">FL583_17655</name>
</gene>
<protein>
    <submittedName>
        <fullName evidence="3">Flp pilus-assembly TadE/G-like family protein</fullName>
    </submittedName>
</protein>
<proteinExistence type="predicted"/>
<dbReference type="InterPro" id="IPR021202">
    <property type="entry name" value="Rv3654c-like"/>
</dbReference>
<dbReference type="EMBL" id="VIRS01000011">
    <property type="protein sequence ID" value="TQS43849.1"/>
    <property type="molecule type" value="Genomic_DNA"/>
</dbReference>
<dbReference type="AlphaFoldDB" id="A0A545AR90"/>
<organism evidence="3 4">
    <name type="scientific">Cryptosporangium phraense</name>
    <dbReference type="NCBI Taxonomy" id="2593070"/>
    <lineage>
        <taxon>Bacteria</taxon>
        <taxon>Bacillati</taxon>
        <taxon>Actinomycetota</taxon>
        <taxon>Actinomycetes</taxon>
        <taxon>Cryptosporangiales</taxon>
        <taxon>Cryptosporangiaceae</taxon>
        <taxon>Cryptosporangium</taxon>
    </lineage>
</organism>
<feature type="transmembrane region" description="Helical" evidence="1">
    <location>
        <begin position="36"/>
        <end position="59"/>
    </location>
</feature>
<evidence type="ECO:0000313" key="3">
    <source>
        <dbReference type="EMBL" id="TQS43849.1"/>
    </source>
</evidence>
<comment type="caution">
    <text evidence="3">The sequence shown here is derived from an EMBL/GenBank/DDBJ whole genome shotgun (WGS) entry which is preliminary data.</text>
</comment>
<evidence type="ECO:0000256" key="1">
    <source>
        <dbReference type="SAM" id="Phobius"/>
    </source>
</evidence>
<sequence>MIPPLKADAFDGRAARFRAACGGIFRVRRGGGSASVVALAVGLALLSVGLGLQGVGAAVTARHRAALAADLAALSGALHVPEGATAACARAGEVARLNRAQLSRCEVIGRDIVLTAEVVPPGPAARAGNAQARARAGPI</sequence>
<reference evidence="3 4" key="1">
    <citation type="submission" date="2019-07" db="EMBL/GenBank/DDBJ databases">
        <title>Cryptosporangium phraense sp. nov., isolated from plant litter.</title>
        <authorList>
            <person name="Suriyachadkun C."/>
        </authorList>
    </citation>
    <scope>NUCLEOTIDE SEQUENCE [LARGE SCALE GENOMIC DNA]</scope>
    <source>
        <strain evidence="3 4">A-T 5661</strain>
    </source>
</reference>
<dbReference type="InParanoid" id="A0A545AR90"/>
<dbReference type="NCBIfam" id="TIGR03816">
    <property type="entry name" value="tadE_like_DECH"/>
    <property type="match status" value="1"/>
</dbReference>
<name>A0A545AR90_9ACTN</name>
<keyword evidence="1" id="KW-0812">Transmembrane</keyword>
<keyword evidence="4" id="KW-1185">Reference proteome</keyword>